<dbReference type="EnsemblFungi" id="FOXG_12506T0">
    <property type="protein sequence ID" value="FOXG_12506P0"/>
    <property type="gene ID" value="FOXG_12506"/>
</dbReference>
<evidence type="ECO:0000256" key="1">
    <source>
        <dbReference type="SAM" id="MobiDB-lite"/>
    </source>
</evidence>
<dbReference type="EnsemblFungi" id="FOXG_14033T0">
    <property type="protein sequence ID" value="FOXG_14033P0"/>
    <property type="gene ID" value="FOXG_14033"/>
</dbReference>
<sequence length="109" mass="12182">MLYLDLPTNMPCKGSGRRKRQRVKTGNADSTSETSPTTEKEFILPNGSWDNEVERIDACFEDSDGDVMLLDFYEKYAKVPREDENMPGDTLEAVSSQSTAEKLSPPSKS</sequence>
<name>A0A0D2YCK1_FUSOF</name>
<feature type="region of interest" description="Disordered" evidence="1">
    <location>
        <begin position="81"/>
        <end position="109"/>
    </location>
</feature>
<evidence type="ECO:0008006" key="4">
    <source>
        <dbReference type="Google" id="ProtNLM"/>
    </source>
</evidence>
<reference evidence="3" key="1">
    <citation type="journal article" date="2012" name="Mol. Plant Microbe Interact.">
        <title>A highly conserved effector in Fusarium oxysporum is required for full virulence on Arabidopsis.</title>
        <authorList>
            <person name="Thatcher L.F."/>
            <person name="Gardiner D.M."/>
            <person name="Kazan K."/>
            <person name="Manners J."/>
        </authorList>
    </citation>
    <scope>NUCLEOTIDE SEQUENCE [LARGE SCALE GENOMIC DNA]</scope>
    <source>
        <strain evidence="3">Fo5176</strain>
    </source>
</reference>
<organism evidence="2 3">
    <name type="scientific">Fusarium oxysporum (strain Fo5176)</name>
    <name type="common">Fusarium vascular wilt</name>
    <dbReference type="NCBI Taxonomy" id="660025"/>
    <lineage>
        <taxon>Eukaryota</taxon>
        <taxon>Fungi</taxon>
        <taxon>Dikarya</taxon>
        <taxon>Ascomycota</taxon>
        <taxon>Pezizomycotina</taxon>
        <taxon>Sordariomycetes</taxon>
        <taxon>Hypocreomycetidae</taxon>
        <taxon>Hypocreales</taxon>
        <taxon>Nectriaceae</taxon>
        <taxon>Fusarium</taxon>
        <taxon>Fusarium oxysporum species complex</taxon>
    </lineage>
</organism>
<dbReference type="VEuPathDB" id="FungiDB:FOXG_14033"/>
<evidence type="ECO:0000313" key="3">
    <source>
        <dbReference type="Proteomes" id="UP000002489"/>
    </source>
</evidence>
<dbReference type="Proteomes" id="UP000002489">
    <property type="component" value="Unassembled WGS sequence"/>
</dbReference>
<reference evidence="2" key="2">
    <citation type="submission" date="2025-05" db="UniProtKB">
        <authorList>
            <consortium name="EnsemblFungi"/>
        </authorList>
    </citation>
    <scope>IDENTIFICATION</scope>
    <source>
        <strain evidence="2">4287 / CBS 123668 / FGSC 9935 / NRRL 34936</strain>
    </source>
</reference>
<accession>A0A0D2YCK1</accession>
<feature type="compositionally biased region" description="Polar residues" evidence="1">
    <location>
        <begin position="93"/>
        <end position="109"/>
    </location>
</feature>
<gene>
    <name evidence="2" type="primary">28955241</name>
</gene>
<proteinExistence type="predicted"/>
<dbReference type="VEuPathDB" id="FungiDB:FOXG_12506"/>
<protein>
    <recommendedName>
        <fullName evidence="4">Chromo shadow domain-containing protein</fullName>
    </recommendedName>
</protein>
<dbReference type="AlphaFoldDB" id="A0A0D2YCK1"/>
<feature type="region of interest" description="Disordered" evidence="1">
    <location>
        <begin position="1"/>
        <end position="45"/>
    </location>
</feature>
<evidence type="ECO:0000313" key="2">
    <source>
        <dbReference type="EnsemblFungi" id="FOXG_14033P0"/>
    </source>
</evidence>